<dbReference type="InterPro" id="IPR013106">
    <property type="entry name" value="Ig_V-set"/>
</dbReference>
<proteinExistence type="predicted"/>
<dbReference type="SUPFAM" id="SSF48726">
    <property type="entry name" value="Immunoglobulin"/>
    <property type="match status" value="1"/>
</dbReference>
<dbReference type="InterPro" id="IPR007110">
    <property type="entry name" value="Ig-like_dom"/>
</dbReference>
<dbReference type="EMBL" id="WEIV01008648">
    <property type="protein sequence ID" value="NWI52162.1"/>
    <property type="molecule type" value="Genomic_DNA"/>
</dbReference>
<keyword evidence="2" id="KW-1015">Disulfide bond</keyword>
<dbReference type="AlphaFoldDB" id="A0A851C6H5"/>
<evidence type="ECO:0000313" key="8">
    <source>
        <dbReference type="Proteomes" id="UP000642973"/>
    </source>
</evidence>
<feature type="non-terminal residue" evidence="7">
    <location>
        <position position="1"/>
    </location>
</feature>
<sequence length="276" mass="30629">VHQLLSPSPPLIFTGLQAQTPHVKERRREGDTLYVQCPYTDKTNRQWKGWCHMKNERCHEYLVFSDYTYMGKSKDGRSTISDNPKARTVSVTMAGLKAEDSGTYSCIQDDYSPLKTISLNVFKGECHFGISPLTLGVLQGPSSTQPRSQAMSLSNVNTFMLLSVVLSILLLAALLTSVSLYVRLHKLLGRTGMCSSCPALCQTICPLQLGSTGRRESSQDGSRGLKYKNRDLQSQPSPGDPLYCNIDPSQAPRNPRDENVEYAVIAFNQFPRNDTG</sequence>
<dbReference type="InterPro" id="IPR013783">
    <property type="entry name" value="Ig-like_fold"/>
</dbReference>
<evidence type="ECO:0000256" key="4">
    <source>
        <dbReference type="SAM" id="MobiDB-lite"/>
    </source>
</evidence>
<dbReference type="PROSITE" id="PS50835">
    <property type="entry name" value="IG_LIKE"/>
    <property type="match status" value="1"/>
</dbReference>
<protein>
    <submittedName>
        <fullName evidence="7">TRML2 protein</fullName>
    </submittedName>
</protein>
<evidence type="ECO:0000256" key="1">
    <source>
        <dbReference type="ARBA" id="ARBA00022729"/>
    </source>
</evidence>
<dbReference type="Proteomes" id="UP000642973">
    <property type="component" value="Unassembled WGS sequence"/>
</dbReference>
<keyword evidence="5" id="KW-0472">Membrane</keyword>
<name>A0A851C6H5_CALVR</name>
<feature type="transmembrane region" description="Helical" evidence="5">
    <location>
        <begin position="159"/>
        <end position="182"/>
    </location>
</feature>
<dbReference type="Gene3D" id="2.60.40.10">
    <property type="entry name" value="Immunoglobulins"/>
    <property type="match status" value="1"/>
</dbReference>
<feature type="non-terminal residue" evidence="7">
    <location>
        <position position="276"/>
    </location>
</feature>
<gene>
    <name evidence="7" type="primary">Treml2</name>
    <name evidence="7" type="ORF">CALVIR_R06196</name>
</gene>
<dbReference type="PANTHER" id="PTHR16423">
    <property type="entry name" value="TREM-LIKE TRANSCRIPT PROTEIN"/>
    <property type="match status" value="1"/>
</dbReference>
<dbReference type="InterPro" id="IPR052314">
    <property type="entry name" value="Immune_rcpt_domain"/>
</dbReference>
<dbReference type="SMART" id="SM00406">
    <property type="entry name" value="IGv"/>
    <property type="match status" value="1"/>
</dbReference>
<evidence type="ECO:0000259" key="6">
    <source>
        <dbReference type="PROSITE" id="PS50835"/>
    </source>
</evidence>
<dbReference type="Pfam" id="PF07686">
    <property type="entry name" value="V-set"/>
    <property type="match status" value="1"/>
</dbReference>
<dbReference type="PANTHER" id="PTHR16423:SF3">
    <property type="entry name" value="TREM-LIKE TRANSCRIPT 2 PROTEIN"/>
    <property type="match status" value="1"/>
</dbReference>
<feature type="domain" description="Ig-like" evidence="6">
    <location>
        <begin position="9"/>
        <end position="118"/>
    </location>
</feature>
<accession>A0A851C6H5</accession>
<keyword evidence="3" id="KW-0393">Immunoglobulin domain</keyword>
<keyword evidence="5" id="KW-1133">Transmembrane helix</keyword>
<evidence type="ECO:0000256" key="3">
    <source>
        <dbReference type="ARBA" id="ARBA00023319"/>
    </source>
</evidence>
<evidence type="ECO:0000256" key="2">
    <source>
        <dbReference type="ARBA" id="ARBA00023157"/>
    </source>
</evidence>
<evidence type="ECO:0000313" key="7">
    <source>
        <dbReference type="EMBL" id="NWI52162.1"/>
    </source>
</evidence>
<organism evidence="7 8">
    <name type="scientific">Calyptomena viridis</name>
    <name type="common">Lesser green broadbill</name>
    <dbReference type="NCBI Taxonomy" id="135972"/>
    <lineage>
        <taxon>Eukaryota</taxon>
        <taxon>Metazoa</taxon>
        <taxon>Chordata</taxon>
        <taxon>Craniata</taxon>
        <taxon>Vertebrata</taxon>
        <taxon>Euteleostomi</taxon>
        <taxon>Archelosauria</taxon>
        <taxon>Archosauria</taxon>
        <taxon>Dinosauria</taxon>
        <taxon>Saurischia</taxon>
        <taxon>Theropoda</taxon>
        <taxon>Coelurosauria</taxon>
        <taxon>Aves</taxon>
        <taxon>Neognathae</taxon>
        <taxon>Neoaves</taxon>
        <taxon>Telluraves</taxon>
        <taxon>Australaves</taxon>
        <taxon>Passeriformes</taxon>
        <taxon>Eurylaimidae</taxon>
        <taxon>Calyptomena</taxon>
    </lineage>
</organism>
<dbReference type="InterPro" id="IPR036179">
    <property type="entry name" value="Ig-like_dom_sf"/>
</dbReference>
<dbReference type="GO" id="GO:0009986">
    <property type="term" value="C:cell surface"/>
    <property type="evidence" value="ECO:0007669"/>
    <property type="project" value="TreeGrafter"/>
</dbReference>
<keyword evidence="1" id="KW-0732">Signal</keyword>
<dbReference type="GO" id="GO:0038023">
    <property type="term" value="F:signaling receptor activity"/>
    <property type="evidence" value="ECO:0007669"/>
    <property type="project" value="TreeGrafter"/>
</dbReference>
<feature type="region of interest" description="Disordered" evidence="4">
    <location>
        <begin position="211"/>
        <end position="255"/>
    </location>
</feature>
<keyword evidence="5" id="KW-0812">Transmembrane</keyword>
<comment type="caution">
    <text evidence="7">The sequence shown here is derived from an EMBL/GenBank/DDBJ whole genome shotgun (WGS) entry which is preliminary data.</text>
</comment>
<reference evidence="7" key="1">
    <citation type="submission" date="2019-10" db="EMBL/GenBank/DDBJ databases">
        <title>Bird 10,000 Genomes (B10K) Project - Family phase.</title>
        <authorList>
            <person name="Zhang G."/>
        </authorList>
    </citation>
    <scope>NUCLEOTIDE SEQUENCE</scope>
    <source>
        <strain evidence="7">B10K-DU-002-55</strain>
        <tissue evidence="7">Muscle</tissue>
    </source>
</reference>
<keyword evidence="8" id="KW-1185">Reference proteome</keyword>
<evidence type="ECO:0000256" key="5">
    <source>
        <dbReference type="SAM" id="Phobius"/>
    </source>
</evidence>